<dbReference type="PANTHER" id="PTHR47199">
    <property type="entry name" value="PHOTOSYSTEM II STABILITY/ASSEMBLY FACTOR HCF136, CHLOROPLASTIC"/>
    <property type="match status" value="1"/>
</dbReference>
<dbReference type="InterPro" id="IPR026444">
    <property type="entry name" value="Secre_tail"/>
</dbReference>
<evidence type="ECO:0000256" key="1">
    <source>
        <dbReference type="ARBA" id="ARBA00022531"/>
    </source>
</evidence>
<dbReference type="NCBIfam" id="TIGR04183">
    <property type="entry name" value="Por_Secre_tail"/>
    <property type="match status" value="1"/>
</dbReference>
<evidence type="ECO:0000313" key="6">
    <source>
        <dbReference type="Proteomes" id="UP000198510"/>
    </source>
</evidence>
<proteinExistence type="predicted"/>
<dbReference type="InterPro" id="IPR015943">
    <property type="entry name" value="WD40/YVTN_repeat-like_dom_sf"/>
</dbReference>
<dbReference type="AlphaFoldDB" id="A0A1G9VEG6"/>
<evidence type="ECO:0000259" key="4">
    <source>
        <dbReference type="Pfam" id="PF18962"/>
    </source>
</evidence>
<dbReference type="Proteomes" id="UP000198510">
    <property type="component" value="Unassembled WGS sequence"/>
</dbReference>
<dbReference type="GO" id="GO:0015979">
    <property type="term" value="P:photosynthesis"/>
    <property type="evidence" value="ECO:0007669"/>
    <property type="project" value="UniProtKB-KW"/>
</dbReference>
<dbReference type="GO" id="GO:0009523">
    <property type="term" value="C:photosystem II"/>
    <property type="evidence" value="ECO:0007669"/>
    <property type="project" value="UniProtKB-KW"/>
</dbReference>
<sequence length="918" mass="99503">MFRILRYSSQLFLLCFLTPGWLLAQSRWSYQLGEELTQYPYGVMPLSQDTILAFTLGNVLRTTDGGASWTVKRIGLEEGFITTGSFLDKQTGWAVADGGYVLKTADAGDTWTILDTLERFYRPNTVHFWDESHGILAGLKSSYDSAAVMQTQDGGQSWQEVWNLPVSSFSTNPDIVFPDDTTGYMTVSEEGLWKTLDAGATWTPVMLPAEANLAKVSFVSADTGYVSGAGNLLLHTVDGGASWTPLVSGFAEDAIITGLHFLDADRGWIVSQTGQVHATTDGGDTWTPQVMPGSGYVYVSDLVFTPDGAVGAYPAYPYELMVTTDGGATWNNILQGVRADLYDIARAEEDTLYAVGEEGTLLRSVDGENWLPQTSGVEVNLRGVAFGGGTGWAVGDSATVLTLSQAGSWQTQATPLATMVHLHDIAAMDAMHAWAVGTAGTILHYDGTTWTEQTTPVTTTLHAVTFADAMSGWAVGDSGVVLSTTDGGQVWNLMPTGVLASLYGVHFPTPEVGYAVGARDYILKTQDGGQTWYRQTIPAMYVTTFRGVAFTSPHRGWIVGNSGNMLYTTDGGHHWQAEPKVISLTLRGALFDDLNRGWAVGNTGSVFSFSDQADGSNDTTPERPALSYEPTADTLRNYTEDLTLEAAPALEDRWGYLTGMSGYYDEEFAEKYYVSGPALVTHVVSHHQGVVAHPTHVAEFNVFSIDTAGYPDLKIGRQDVAFGDLDLSGAAMTTPFFEPVAVEDSFFVAFNVTDYAHGGFDGDTLAVMHTADGTRSEEDLSTVARNAMRVHSHSTRAWEDIHEATEGFQGHLALFPVVQFASPTASDPFVRHRSLTLYAPYPNPARDQLTVAFETQRPGDFTVTVVDVLGRVVHEEATTTLTAGKHRWSLPAHRWQAGWYVVRVSGVGSTLAAKVLMQ</sequence>
<dbReference type="PANTHER" id="PTHR47199:SF2">
    <property type="entry name" value="PHOTOSYSTEM II STABILITY_ASSEMBLY FACTOR HCF136, CHLOROPLASTIC"/>
    <property type="match status" value="1"/>
</dbReference>
<dbReference type="RefSeq" id="WP_089688681.1">
    <property type="nucleotide sequence ID" value="NZ_FNFO01000020.1"/>
</dbReference>
<dbReference type="EMBL" id="FNFO01000020">
    <property type="protein sequence ID" value="SDM70506.1"/>
    <property type="molecule type" value="Genomic_DNA"/>
</dbReference>
<feature type="domain" description="Photosynthesis system II assembly factor Ycf48/Hcf136-like" evidence="3">
    <location>
        <begin position="164"/>
        <end position="245"/>
    </location>
</feature>
<protein>
    <submittedName>
        <fullName evidence="5">Por secretion system C-terminal sorting domain-containing protein</fullName>
    </submittedName>
</protein>
<dbReference type="Pfam" id="PF14870">
    <property type="entry name" value="PSII_BNR"/>
    <property type="match status" value="3"/>
</dbReference>
<evidence type="ECO:0000259" key="3">
    <source>
        <dbReference type="Pfam" id="PF14870"/>
    </source>
</evidence>
<dbReference type="SUPFAM" id="SSF110296">
    <property type="entry name" value="Oligoxyloglucan reducing end-specific cellobiohydrolase"/>
    <property type="match status" value="3"/>
</dbReference>
<dbReference type="CDD" id="cd15482">
    <property type="entry name" value="Sialidase_non-viral"/>
    <property type="match status" value="1"/>
</dbReference>
<organism evidence="5 6">
    <name type="scientific">Catalinimonas alkaloidigena</name>
    <dbReference type="NCBI Taxonomy" id="1075417"/>
    <lineage>
        <taxon>Bacteria</taxon>
        <taxon>Pseudomonadati</taxon>
        <taxon>Bacteroidota</taxon>
        <taxon>Cytophagia</taxon>
        <taxon>Cytophagales</taxon>
        <taxon>Catalimonadaceae</taxon>
        <taxon>Catalinimonas</taxon>
    </lineage>
</organism>
<accession>A0A1G9VEG6</accession>
<name>A0A1G9VEG6_9BACT</name>
<feature type="domain" description="Photosynthesis system II assembly factor Ycf48/Hcf136-like" evidence="3">
    <location>
        <begin position="406"/>
        <end position="494"/>
    </location>
</feature>
<keyword evidence="6" id="KW-1185">Reference proteome</keyword>
<keyword evidence="1" id="KW-0602">Photosynthesis</keyword>
<feature type="domain" description="Photosynthesis system II assembly factor Ycf48/Hcf136-like" evidence="3">
    <location>
        <begin position="501"/>
        <end position="576"/>
    </location>
</feature>
<evidence type="ECO:0000313" key="5">
    <source>
        <dbReference type="EMBL" id="SDM70506.1"/>
    </source>
</evidence>
<feature type="domain" description="Secretion system C-terminal sorting" evidence="4">
    <location>
        <begin position="841"/>
        <end position="915"/>
    </location>
</feature>
<evidence type="ECO:0000256" key="2">
    <source>
        <dbReference type="ARBA" id="ARBA00023276"/>
    </source>
</evidence>
<reference evidence="5 6" key="1">
    <citation type="submission" date="2016-10" db="EMBL/GenBank/DDBJ databases">
        <authorList>
            <person name="de Groot N.N."/>
        </authorList>
    </citation>
    <scope>NUCLEOTIDE SEQUENCE [LARGE SCALE GENOMIC DNA]</scope>
    <source>
        <strain evidence="5 6">DSM 25186</strain>
    </source>
</reference>
<dbReference type="Gene3D" id="2.130.10.10">
    <property type="entry name" value="YVTN repeat-like/Quinoprotein amine dehydrogenase"/>
    <property type="match status" value="4"/>
</dbReference>
<gene>
    <name evidence="5" type="ORF">SAMN05421823_12010</name>
</gene>
<keyword evidence="2" id="KW-0604">Photosystem II</keyword>
<dbReference type="InterPro" id="IPR028203">
    <property type="entry name" value="PSII_CF48-like_dom"/>
</dbReference>
<dbReference type="STRING" id="1075417.SAMN05421823_12010"/>
<dbReference type="Pfam" id="PF18962">
    <property type="entry name" value="Por_Secre_tail"/>
    <property type="match status" value="1"/>
</dbReference>
<dbReference type="OrthoDB" id="610388at2"/>